<evidence type="ECO:0000256" key="1">
    <source>
        <dbReference type="SAM" id="Coils"/>
    </source>
</evidence>
<protein>
    <submittedName>
        <fullName evidence="4">Uncharacterized protein</fullName>
    </submittedName>
</protein>
<evidence type="ECO:0000313" key="4">
    <source>
        <dbReference type="EMBL" id="CDW80118.1"/>
    </source>
</evidence>
<feature type="compositionally biased region" description="Basic and acidic residues" evidence="2">
    <location>
        <begin position="192"/>
        <end position="204"/>
    </location>
</feature>
<evidence type="ECO:0000313" key="5">
    <source>
        <dbReference type="Proteomes" id="UP000039865"/>
    </source>
</evidence>
<evidence type="ECO:0000256" key="3">
    <source>
        <dbReference type="SAM" id="Phobius"/>
    </source>
</evidence>
<keyword evidence="3" id="KW-0812">Transmembrane</keyword>
<reference evidence="4 5" key="1">
    <citation type="submission" date="2014-06" db="EMBL/GenBank/DDBJ databases">
        <authorList>
            <person name="Swart Estienne"/>
        </authorList>
    </citation>
    <scope>NUCLEOTIDE SEQUENCE [LARGE SCALE GENOMIC DNA]</scope>
    <source>
        <strain evidence="4 5">130c</strain>
    </source>
</reference>
<feature type="region of interest" description="Disordered" evidence="2">
    <location>
        <begin position="136"/>
        <end position="204"/>
    </location>
</feature>
<feature type="transmembrane region" description="Helical" evidence="3">
    <location>
        <begin position="394"/>
        <end position="414"/>
    </location>
</feature>
<feature type="region of interest" description="Disordered" evidence="2">
    <location>
        <begin position="71"/>
        <end position="99"/>
    </location>
</feature>
<feature type="compositionally biased region" description="Low complexity" evidence="2">
    <location>
        <begin position="87"/>
        <end position="99"/>
    </location>
</feature>
<proteinExistence type="predicted"/>
<feature type="region of interest" description="Disordered" evidence="2">
    <location>
        <begin position="358"/>
        <end position="390"/>
    </location>
</feature>
<organism evidence="4 5">
    <name type="scientific">Stylonychia lemnae</name>
    <name type="common">Ciliate</name>
    <dbReference type="NCBI Taxonomy" id="5949"/>
    <lineage>
        <taxon>Eukaryota</taxon>
        <taxon>Sar</taxon>
        <taxon>Alveolata</taxon>
        <taxon>Ciliophora</taxon>
        <taxon>Intramacronucleata</taxon>
        <taxon>Spirotrichea</taxon>
        <taxon>Stichotrichia</taxon>
        <taxon>Sporadotrichida</taxon>
        <taxon>Oxytrichidae</taxon>
        <taxon>Stylonychinae</taxon>
        <taxon>Stylonychia</taxon>
    </lineage>
</organism>
<keyword evidence="1" id="KW-0175">Coiled coil</keyword>
<dbReference type="AlphaFoldDB" id="A0A078AGY2"/>
<gene>
    <name evidence="4" type="primary">Contig13718.g14630</name>
    <name evidence="4" type="ORF">STYLEM_9114</name>
</gene>
<accession>A0A078AGY2</accession>
<evidence type="ECO:0000256" key="2">
    <source>
        <dbReference type="SAM" id="MobiDB-lite"/>
    </source>
</evidence>
<keyword evidence="3" id="KW-1133">Transmembrane helix</keyword>
<keyword evidence="5" id="KW-1185">Reference proteome</keyword>
<feature type="compositionally biased region" description="Low complexity" evidence="2">
    <location>
        <begin position="144"/>
        <end position="176"/>
    </location>
</feature>
<name>A0A078AGY2_STYLE</name>
<keyword evidence="3" id="KW-0472">Membrane</keyword>
<feature type="coiled-coil region" evidence="1">
    <location>
        <begin position="268"/>
        <end position="317"/>
    </location>
</feature>
<dbReference type="EMBL" id="CCKQ01008655">
    <property type="protein sequence ID" value="CDW80118.1"/>
    <property type="molecule type" value="Genomic_DNA"/>
</dbReference>
<sequence>MERPKDQIKLNTDLTSRIQVSQRILEKLQRMKLDDINIRGSLPSQRNPDKQLKLSQEFNLKLESQSSIAKSNYYTHTEKNRPYTKTMNPNDSYNDSMMSSNDRRRVLTTMLNENRIGGDYSGTDTLNSFLYDNQENNHLHPAHHNLNNNQNNVHKSNNYKNGMGVVNSVNNMNSNSIRYYKNQDNRQGNQPKRGEGSGEEYQRTERPKYNNQLGQSNILSHSPTINQDRFQSHSSFTSRYNTEREHQNKQQNEICMQLQRRNVKVLTNKMLKELQDQVINQKEQIKRKQLEQRLILERQKKEQLSQQLQQKQDLEKSFSQMYLSHSQAKFETQERLKLEREQRIMFESIKKAQQMKLQRTQLKSKSKGRNQLTKTASRMRKEGSKQKSRNGGGIPLSTIFLVASNTALATYILINKIKN</sequence>
<dbReference type="InParanoid" id="A0A078AGY2"/>
<dbReference type="Proteomes" id="UP000039865">
    <property type="component" value="Unassembled WGS sequence"/>
</dbReference>